<accession>A0A931BGL0</accession>
<comment type="caution">
    <text evidence="2">The sequence shown here is derived from an EMBL/GenBank/DDBJ whole genome shotgun (WGS) entry which is preliminary data.</text>
</comment>
<organism evidence="2 3">
    <name type="scientific">Hymenobacter properus</name>
    <dbReference type="NCBI Taxonomy" id="2791026"/>
    <lineage>
        <taxon>Bacteria</taxon>
        <taxon>Pseudomonadati</taxon>
        <taxon>Bacteroidota</taxon>
        <taxon>Cytophagia</taxon>
        <taxon>Cytophagales</taxon>
        <taxon>Hymenobacteraceae</taxon>
        <taxon>Hymenobacter</taxon>
    </lineage>
</organism>
<keyword evidence="1" id="KW-0472">Membrane</keyword>
<evidence type="ECO:0000313" key="2">
    <source>
        <dbReference type="EMBL" id="MBF9142028.1"/>
    </source>
</evidence>
<dbReference type="Proteomes" id="UP000645610">
    <property type="component" value="Unassembled WGS sequence"/>
</dbReference>
<keyword evidence="1" id="KW-0812">Transmembrane</keyword>
<proteinExistence type="predicted"/>
<feature type="transmembrane region" description="Helical" evidence="1">
    <location>
        <begin position="49"/>
        <end position="68"/>
    </location>
</feature>
<evidence type="ECO:0000313" key="3">
    <source>
        <dbReference type="Proteomes" id="UP000645610"/>
    </source>
</evidence>
<dbReference type="RefSeq" id="WP_196286353.1">
    <property type="nucleotide sequence ID" value="NZ_JADQDP010000002.1"/>
</dbReference>
<dbReference type="AlphaFoldDB" id="A0A931BGL0"/>
<keyword evidence="3" id="KW-1185">Reference proteome</keyword>
<gene>
    <name evidence="2" type="ORF">I2I01_10310</name>
</gene>
<evidence type="ECO:0000256" key="1">
    <source>
        <dbReference type="SAM" id="Phobius"/>
    </source>
</evidence>
<sequence length="130" mass="14407">MARTLLLVVLLIALLIEVALTGGAFFAPAFTLAQFGVKYGPETKFLTYILGWLLGFVSLVALVALVQVGQRQRGYAAWCYVLGVWWIGIGIGIYLAFGKPENLLLDSVKGLLIVILTWRCQASRVMLRRY</sequence>
<reference evidence="2 3" key="1">
    <citation type="submission" date="2020-11" db="EMBL/GenBank/DDBJ databases">
        <authorList>
            <person name="Kim M.K."/>
        </authorList>
    </citation>
    <scope>NUCLEOTIDE SEQUENCE [LARGE SCALE GENOMIC DNA]</scope>
    <source>
        <strain evidence="2 3">BT439</strain>
    </source>
</reference>
<dbReference type="EMBL" id="JADQDP010000002">
    <property type="protein sequence ID" value="MBF9142028.1"/>
    <property type="molecule type" value="Genomic_DNA"/>
</dbReference>
<feature type="transmembrane region" description="Helical" evidence="1">
    <location>
        <begin position="75"/>
        <end position="97"/>
    </location>
</feature>
<keyword evidence="1" id="KW-1133">Transmembrane helix</keyword>
<protein>
    <submittedName>
        <fullName evidence="2">Uncharacterized protein</fullName>
    </submittedName>
</protein>
<name>A0A931BGL0_9BACT</name>